<keyword evidence="2" id="KW-1185">Reference proteome</keyword>
<accession>A0A090T2T7</accession>
<organism evidence="1 2">
    <name type="scientific">Vibrio maritimus</name>
    <dbReference type="NCBI Taxonomy" id="990268"/>
    <lineage>
        <taxon>Bacteria</taxon>
        <taxon>Pseudomonadati</taxon>
        <taxon>Pseudomonadota</taxon>
        <taxon>Gammaproteobacteria</taxon>
        <taxon>Vibrionales</taxon>
        <taxon>Vibrionaceae</taxon>
        <taxon>Vibrio</taxon>
    </lineage>
</organism>
<reference evidence="1 2" key="1">
    <citation type="submission" date="2014-09" db="EMBL/GenBank/DDBJ databases">
        <title>Vibrio maritimus JCM 19240. (C210) whole genome shotgun sequence.</title>
        <authorList>
            <person name="Sawabe T."/>
            <person name="Meirelles P."/>
            <person name="Nakanishi M."/>
            <person name="Sayaka M."/>
            <person name="Hattori M."/>
            <person name="Ohkuma M."/>
        </authorList>
    </citation>
    <scope>NUCLEOTIDE SEQUENCE [LARGE SCALE GENOMIC DNA]</scope>
    <source>
        <strain evidence="1 2">JCM 19240</strain>
    </source>
</reference>
<reference evidence="1 2" key="2">
    <citation type="submission" date="2014-09" db="EMBL/GenBank/DDBJ databases">
        <authorList>
            <consortium name="NBRP consortium"/>
            <person name="Sawabe T."/>
            <person name="Meirelles P."/>
            <person name="Nakanishi M."/>
            <person name="Sayaka M."/>
            <person name="Hattori M."/>
            <person name="Ohkuma M."/>
        </authorList>
    </citation>
    <scope>NUCLEOTIDE SEQUENCE [LARGE SCALE GENOMIC DNA]</scope>
    <source>
        <strain evidence="1 2">JCM 19240</strain>
    </source>
</reference>
<proteinExistence type="predicted"/>
<gene>
    <name evidence="1" type="ORF">JCM19240_1194</name>
</gene>
<evidence type="ECO:0000313" key="1">
    <source>
        <dbReference type="EMBL" id="GAL34286.1"/>
    </source>
</evidence>
<evidence type="ECO:0000313" key="2">
    <source>
        <dbReference type="Proteomes" id="UP000029224"/>
    </source>
</evidence>
<sequence>MSSKFPLAKLTFLIAILTAVGQMTQTMYVPSIGQMAQEFRVNLPCYKL</sequence>
<dbReference type="EMBL" id="BBMT01000004">
    <property type="protein sequence ID" value="GAL34286.1"/>
    <property type="molecule type" value="Genomic_DNA"/>
</dbReference>
<comment type="caution">
    <text evidence="1">The sequence shown here is derived from an EMBL/GenBank/DDBJ whole genome shotgun (WGS) entry which is preliminary data.</text>
</comment>
<protein>
    <submittedName>
        <fullName evidence="1">Multidrug resistance protein D</fullName>
    </submittedName>
</protein>
<dbReference type="Proteomes" id="UP000029224">
    <property type="component" value="Unassembled WGS sequence"/>
</dbReference>
<dbReference type="AlphaFoldDB" id="A0A090T2T7"/>
<name>A0A090T2T7_9VIBR</name>